<sequence>MANLTHSDTNVVQDLRNSIRECTSRGLLFAAKWSSELLLSIPASRRHVSHPAKRQPTFSTSTPARSRSPRPSFVDESPVPTQILPQLSQPPQSSAPTRHPHVPLLAPFDYGSEEFDAQEEDSLATARICFESKEYSRVPALVVGCVSPAARFMSVYSRFLVSEHSAISEWHKFDATRNQPVEPINDTIQELLREVVSDTDPFLLFLKAIFLSRFSRREEAIEAAILSIAGFPWNWSSWTLLSSCIRDGEELTALLPLLPLPPTHPLVQMFQIRTLNELQNPSENEIALCDRLLELENYPGSLWLMIQRATALYHLHDFGQAEAQFDRIFALDPYRIDDIDILSNILYVTNNRLKLTKLANEFLAVDKNRPEVCCLVGNHYSLRGEHIKAIKYFRRATQLDRTYLSAWTLMGHEYVEIKNSHAAIEAYRRAVNINRKDYRAWYGLGQAYELLNMHEYALHYYQYATALKPYDVRLWQAQGMCYEEMGRLREAVECLKRALIPADPHEITINLMLARIYRDLDEHAEAVAYHRRVVEVCQSDLRPVQDYAKSCLEVAAYQLKIPDGHLLLAQDYLERVAASNAEDVDRAVEMLKAVHIAMQARILASFRSTQSTNSWYYDDDYGSISNESHGEEEQLSKSLSDVSLTSDEGLARFQSGELPENDQEWHRLVPPEAIEALGKIEVQRQSVIFEVFKAEREYVSDLEAVQDVYITPLMNANPPIIQPNRFQGFISEVFGNFSQILAHHQRMLGALFARQRDQHPLIQSIADIVLDTTLKSDFRSAYEIYIKHYPLSESQHRKELRNNTAYQSFMQSASSDPRIRKRDLITFLSRPVTRLPRLNLLLEQILKLTDKEYEHPDLETLPIILGILSDCIKSTQPGIEAAESKVKFWALCESLVFRKGEIIDMDLYDKGRSLVYSGPVSRKNRSEGSVTGSWSGSGWTDLSAALLDNYLLLTREEQRPNGVYKRHLMSRPLYLSFLRLGSFSSPPETRKEHPKDGSVLSGLLYQSTPLYPFTIYHEASKQSRRYTLYVANESIRKKWHNFLLDAIAVHKVRQEGNMYFSPDALSRQFFRISGSSNGNKNPGRINAVVPFSFNGRQFIAVACSTGMYAAIRGRENFHKVLNVQPTSMAALQSLGSKTFNKFIVHVNNSLLSYPLDVIAQVALGQVEPKVLAASVEKVVSNEVVFFKHLHVGQRVLIVYAVKKLLQVTLSLHVLEVVDVNDTALTPKREQRGSGKSSNSFRAFGDAGYAPKDAFDVTPLVKTIGICARGGILIVDPTNIAGGRVTVVPDFSGASTNQPLANLKSRVDGLKPLGLIRCNSSELLVIYETVGCYITKHGTPSRSSGYIKWESKIDSFAQRGTHVLLFSALFIEIRDILTVMS</sequence>
<feature type="compositionally biased region" description="Low complexity" evidence="6">
    <location>
        <begin position="84"/>
        <end position="94"/>
    </location>
</feature>
<dbReference type="Pfam" id="PF04049">
    <property type="entry name" value="ANAPC8"/>
    <property type="match status" value="1"/>
</dbReference>
<feature type="compositionally biased region" description="Low complexity" evidence="6">
    <location>
        <begin position="56"/>
        <end position="72"/>
    </location>
</feature>
<dbReference type="InterPro" id="IPR019734">
    <property type="entry name" value="TPR_rpt"/>
</dbReference>
<dbReference type="Pfam" id="PF13414">
    <property type="entry name" value="TPR_11"/>
    <property type="match status" value="1"/>
</dbReference>
<dbReference type="PROSITE" id="PS00741">
    <property type="entry name" value="DH_1"/>
    <property type="match status" value="1"/>
</dbReference>
<evidence type="ECO:0000256" key="2">
    <source>
        <dbReference type="ARBA" id="ARBA00022658"/>
    </source>
</evidence>
<keyword evidence="1" id="KW-0132">Cell division</keyword>
<keyword evidence="11" id="KW-1185">Reference proteome</keyword>
<evidence type="ECO:0000256" key="6">
    <source>
        <dbReference type="SAM" id="MobiDB-lite"/>
    </source>
</evidence>
<dbReference type="PROSITE" id="PS50003">
    <property type="entry name" value="PH_DOMAIN"/>
    <property type="match status" value="1"/>
</dbReference>
<organism evidence="10 11">
    <name type="scientific">Lentinula edodes</name>
    <name type="common">Shiitake mushroom</name>
    <name type="synonym">Lentinus edodes</name>
    <dbReference type="NCBI Taxonomy" id="5353"/>
    <lineage>
        <taxon>Eukaryota</taxon>
        <taxon>Fungi</taxon>
        <taxon>Dikarya</taxon>
        <taxon>Basidiomycota</taxon>
        <taxon>Agaricomycotina</taxon>
        <taxon>Agaricomycetes</taxon>
        <taxon>Agaricomycetidae</taxon>
        <taxon>Agaricales</taxon>
        <taxon>Marasmiineae</taxon>
        <taxon>Omphalotaceae</taxon>
        <taxon>Lentinula</taxon>
    </lineage>
</organism>
<evidence type="ECO:0000256" key="1">
    <source>
        <dbReference type="ARBA" id="ARBA00022618"/>
    </source>
</evidence>
<evidence type="ECO:0000256" key="3">
    <source>
        <dbReference type="ARBA" id="ARBA00022776"/>
    </source>
</evidence>
<protein>
    <submittedName>
        <fullName evidence="10">Signal transducer</fullName>
    </submittedName>
</protein>
<dbReference type="SUPFAM" id="SSF50729">
    <property type="entry name" value="PH domain-like"/>
    <property type="match status" value="1"/>
</dbReference>
<feature type="domain" description="CNH" evidence="9">
    <location>
        <begin position="1082"/>
        <end position="1380"/>
    </location>
</feature>
<dbReference type="InterPro" id="IPR011993">
    <property type="entry name" value="PH-like_dom_sf"/>
</dbReference>
<dbReference type="InterPro" id="IPR001849">
    <property type="entry name" value="PH_domain"/>
</dbReference>
<dbReference type="Gene3D" id="2.30.29.30">
    <property type="entry name" value="Pleckstrin-homology domain (PH domain)/Phosphotyrosine-binding domain (PTB)"/>
    <property type="match status" value="1"/>
</dbReference>
<dbReference type="Gene3D" id="1.20.900.10">
    <property type="entry name" value="Dbl homology (DH) domain"/>
    <property type="match status" value="1"/>
</dbReference>
<evidence type="ECO:0000259" key="9">
    <source>
        <dbReference type="PROSITE" id="PS50219"/>
    </source>
</evidence>
<dbReference type="InterPro" id="IPR011990">
    <property type="entry name" value="TPR-like_helical_dom_sf"/>
</dbReference>
<dbReference type="PROSITE" id="PS50005">
    <property type="entry name" value="TPR"/>
    <property type="match status" value="3"/>
</dbReference>
<evidence type="ECO:0000313" key="11">
    <source>
        <dbReference type="Proteomes" id="UP000188533"/>
    </source>
</evidence>
<dbReference type="InterPro" id="IPR001180">
    <property type="entry name" value="CNH_dom"/>
</dbReference>
<dbReference type="InterPro" id="IPR001331">
    <property type="entry name" value="GDS_CDC24_CS"/>
</dbReference>
<reference evidence="10 11" key="1">
    <citation type="submission" date="2016-08" db="EMBL/GenBank/DDBJ databases">
        <authorList>
            <consortium name="Lentinula edodes genome sequencing consortium"/>
            <person name="Sakamoto Y."/>
            <person name="Nakade K."/>
            <person name="Sato S."/>
            <person name="Yoshida Y."/>
            <person name="Miyazaki K."/>
            <person name="Natsume S."/>
            <person name="Konno N."/>
        </authorList>
    </citation>
    <scope>NUCLEOTIDE SEQUENCE [LARGE SCALE GENOMIC DNA]</scope>
    <source>
        <strain evidence="10 11">NBRC 111202</strain>
    </source>
</reference>
<comment type="caution">
    <text evidence="10">The sequence shown here is derived from an EMBL/GenBank/DDBJ whole genome shotgun (WGS) entry which is preliminary data.</text>
</comment>
<dbReference type="PROSITE" id="PS50219">
    <property type="entry name" value="CNH"/>
    <property type="match status" value="1"/>
</dbReference>
<dbReference type="Gene3D" id="1.25.40.10">
    <property type="entry name" value="Tetratricopeptide repeat domain"/>
    <property type="match status" value="3"/>
</dbReference>
<feature type="domain" description="DH" evidence="8">
    <location>
        <begin position="683"/>
        <end position="878"/>
    </location>
</feature>
<feature type="repeat" description="TPR" evidence="5">
    <location>
        <begin position="370"/>
        <end position="403"/>
    </location>
</feature>
<dbReference type="SMART" id="SM00028">
    <property type="entry name" value="TPR"/>
    <property type="match status" value="6"/>
</dbReference>
<dbReference type="SMART" id="SM00325">
    <property type="entry name" value="RhoGEF"/>
    <property type="match status" value="1"/>
</dbReference>
<evidence type="ECO:0000313" key="10">
    <source>
        <dbReference type="EMBL" id="GAW02144.1"/>
    </source>
</evidence>
<dbReference type="PROSITE" id="PS50010">
    <property type="entry name" value="DH_2"/>
    <property type="match status" value="1"/>
</dbReference>
<dbReference type="InterPro" id="IPR000219">
    <property type="entry name" value="DH_dom"/>
</dbReference>
<dbReference type="EMBL" id="BDGU01000084">
    <property type="protein sequence ID" value="GAW02144.1"/>
    <property type="molecule type" value="Genomic_DNA"/>
</dbReference>
<dbReference type="GO" id="GO:0035556">
    <property type="term" value="P:intracellular signal transduction"/>
    <property type="evidence" value="ECO:0007669"/>
    <property type="project" value="InterPro"/>
</dbReference>
<dbReference type="GO" id="GO:0051301">
    <property type="term" value="P:cell division"/>
    <property type="evidence" value="ECO:0007669"/>
    <property type="project" value="UniProtKB-KW"/>
</dbReference>
<keyword evidence="5" id="KW-0802">TPR repeat</keyword>
<dbReference type="Pfam" id="PF13176">
    <property type="entry name" value="TPR_7"/>
    <property type="match status" value="1"/>
</dbReference>
<dbReference type="Pfam" id="PF00621">
    <property type="entry name" value="RhoGEF"/>
    <property type="match status" value="1"/>
</dbReference>
<dbReference type="CDD" id="cd00160">
    <property type="entry name" value="RhoGEF"/>
    <property type="match status" value="1"/>
</dbReference>
<feature type="domain" description="PH" evidence="7">
    <location>
        <begin position="913"/>
        <end position="1048"/>
    </location>
</feature>
<dbReference type="Pfam" id="PF00780">
    <property type="entry name" value="CNH"/>
    <property type="match status" value="1"/>
</dbReference>
<evidence type="ECO:0000259" key="8">
    <source>
        <dbReference type="PROSITE" id="PS50010"/>
    </source>
</evidence>
<keyword evidence="4" id="KW-0131">Cell cycle</keyword>
<dbReference type="STRING" id="5353.A0A1Q3E4V6"/>
<dbReference type="SMART" id="SM00233">
    <property type="entry name" value="PH"/>
    <property type="match status" value="1"/>
</dbReference>
<feature type="repeat" description="TPR" evidence="5">
    <location>
        <begin position="404"/>
        <end position="437"/>
    </location>
</feature>
<dbReference type="GO" id="GO:0005085">
    <property type="term" value="F:guanyl-nucleotide exchange factor activity"/>
    <property type="evidence" value="ECO:0007669"/>
    <property type="project" value="UniProtKB-KW"/>
</dbReference>
<proteinExistence type="predicted"/>
<dbReference type="SUPFAM" id="SSF48439">
    <property type="entry name" value="Protein prenylyltransferase"/>
    <property type="match status" value="1"/>
</dbReference>
<dbReference type="Proteomes" id="UP000188533">
    <property type="component" value="Unassembled WGS sequence"/>
</dbReference>
<accession>A0A1Q3E4V6</accession>
<keyword evidence="2" id="KW-0344">Guanine-nucleotide releasing factor</keyword>
<keyword evidence="3" id="KW-0498">Mitosis</keyword>
<dbReference type="InterPro" id="IPR007192">
    <property type="entry name" value="APC8"/>
</dbReference>
<dbReference type="PANTHER" id="PTHR46572:SF1">
    <property type="entry name" value="RHO1 GUANINE NUCLEOTIDE EXCHANGE FACTOR TUS1"/>
    <property type="match status" value="1"/>
</dbReference>
<evidence type="ECO:0000256" key="4">
    <source>
        <dbReference type="ARBA" id="ARBA00023306"/>
    </source>
</evidence>
<evidence type="ECO:0000259" key="7">
    <source>
        <dbReference type="PROSITE" id="PS50003"/>
    </source>
</evidence>
<evidence type="ECO:0000256" key="5">
    <source>
        <dbReference type="PROSITE-ProRule" id="PRU00339"/>
    </source>
</evidence>
<reference evidence="10 11" key="2">
    <citation type="submission" date="2017-02" db="EMBL/GenBank/DDBJ databases">
        <title>A genome survey and senescence transcriptome analysis in Lentinula edodes.</title>
        <authorList>
            <person name="Sakamoto Y."/>
            <person name="Nakade K."/>
            <person name="Sato S."/>
            <person name="Yoshida Y."/>
            <person name="Miyazaki K."/>
            <person name="Natsume S."/>
            <person name="Konno N."/>
        </authorList>
    </citation>
    <scope>NUCLEOTIDE SEQUENCE [LARGE SCALE GENOMIC DNA]</scope>
    <source>
        <strain evidence="10 11">NBRC 111202</strain>
    </source>
</reference>
<dbReference type="SUPFAM" id="SSF48065">
    <property type="entry name" value="DBL homology domain (DH-domain)"/>
    <property type="match status" value="1"/>
</dbReference>
<dbReference type="GO" id="GO:0005680">
    <property type="term" value="C:anaphase-promoting complex"/>
    <property type="evidence" value="ECO:0007669"/>
    <property type="project" value="InterPro"/>
</dbReference>
<feature type="region of interest" description="Disordered" evidence="6">
    <location>
        <begin position="45"/>
        <end position="100"/>
    </location>
</feature>
<name>A0A1Q3E4V6_LENED</name>
<dbReference type="PANTHER" id="PTHR46572">
    <property type="entry name" value="RHO1 GDP-GTP EXCHANGE PROTEIN 1-RELATED"/>
    <property type="match status" value="1"/>
</dbReference>
<gene>
    <name evidence="10" type="ORF">LENED_003780</name>
</gene>
<dbReference type="InterPro" id="IPR052233">
    <property type="entry name" value="Rho-type_GEFs"/>
</dbReference>
<dbReference type="SUPFAM" id="SSF48452">
    <property type="entry name" value="TPR-like"/>
    <property type="match status" value="2"/>
</dbReference>
<dbReference type="InterPro" id="IPR035899">
    <property type="entry name" value="DBL_dom_sf"/>
</dbReference>
<dbReference type="Pfam" id="PF13181">
    <property type="entry name" value="TPR_8"/>
    <property type="match status" value="2"/>
</dbReference>
<feature type="repeat" description="TPR" evidence="5">
    <location>
        <begin position="438"/>
        <end position="471"/>
    </location>
</feature>